<dbReference type="GO" id="GO:0006289">
    <property type="term" value="P:nucleotide-excision repair"/>
    <property type="evidence" value="ECO:0007669"/>
    <property type="project" value="InterPro"/>
</dbReference>
<dbReference type="PANTHER" id="PTHR12856">
    <property type="entry name" value="TRANSCRIPTION INITIATION FACTOR IIH-RELATED"/>
    <property type="match status" value="1"/>
</dbReference>
<dbReference type="OMA" id="VCTCELL"/>
<dbReference type="InterPro" id="IPR035925">
    <property type="entry name" value="BSD_dom_sf"/>
</dbReference>
<dbReference type="Gene3D" id="6.10.140.1200">
    <property type="match status" value="1"/>
</dbReference>
<feature type="domain" description="BSD" evidence="2">
    <location>
        <begin position="181"/>
        <end position="233"/>
    </location>
</feature>
<feature type="compositionally biased region" description="Polar residues" evidence="1">
    <location>
        <begin position="85"/>
        <end position="99"/>
    </location>
</feature>
<dbReference type="SMART" id="SM00751">
    <property type="entry name" value="BSD"/>
    <property type="match status" value="2"/>
</dbReference>
<dbReference type="PROSITE" id="PS50858">
    <property type="entry name" value="BSD"/>
    <property type="match status" value="2"/>
</dbReference>
<comment type="caution">
    <text evidence="3">The sequence shown here is derived from an EMBL/GenBank/DDBJ whole genome shotgun (WGS) entry which is preliminary data.</text>
</comment>
<dbReference type="GO" id="GO:0006351">
    <property type="term" value="P:DNA-templated transcription"/>
    <property type="evidence" value="ECO:0007669"/>
    <property type="project" value="InterPro"/>
</dbReference>
<dbReference type="EMBL" id="JAHRHJ020000009">
    <property type="protein sequence ID" value="KAH9303270.1"/>
    <property type="molecule type" value="Genomic_DNA"/>
</dbReference>
<evidence type="ECO:0000256" key="1">
    <source>
        <dbReference type="SAM" id="MobiDB-lite"/>
    </source>
</evidence>
<feature type="non-terminal residue" evidence="3">
    <location>
        <position position="559"/>
    </location>
</feature>
<dbReference type="InterPro" id="IPR005607">
    <property type="entry name" value="BSD_dom"/>
</dbReference>
<protein>
    <recommendedName>
        <fullName evidence="2">BSD domain-containing protein</fullName>
    </recommendedName>
</protein>
<accession>A0AA38CMH3</accession>
<feature type="region of interest" description="Disordered" evidence="1">
    <location>
        <begin position="83"/>
        <end position="108"/>
    </location>
</feature>
<dbReference type="GO" id="GO:0000439">
    <property type="term" value="C:transcription factor TFIIH core complex"/>
    <property type="evidence" value="ECO:0007669"/>
    <property type="project" value="InterPro"/>
</dbReference>
<organism evidence="3 4">
    <name type="scientific">Taxus chinensis</name>
    <name type="common">Chinese yew</name>
    <name type="synonym">Taxus wallichiana var. chinensis</name>
    <dbReference type="NCBI Taxonomy" id="29808"/>
    <lineage>
        <taxon>Eukaryota</taxon>
        <taxon>Viridiplantae</taxon>
        <taxon>Streptophyta</taxon>
        <taxon>Embryophyta</taxon>
        <taxon>Tracheophyta</taxon>
        <taxon>Spermatophyta</taxon>
        <taxon>Pinopsida</taxon>
        <taxon>Pinidae</taxon>
        <taxon>Conifers II</taxon>
        <taxon>Cupressales</taxon>
        <taxon>Taxaceae</taxon>
        <taxon>Taxus</taxon>
    </lineage>
</organism>
<gene>
    <name evidence="3" type="ORF">KI387_014853</name>
</gene>
<dbReference type="AlphaFoldDB" id="A0AA38CMH3"/>
<evidence type="ECO:0000313" key="3">
    <source>
        <dbReference type="EMBL" id="KAH9303270.1"/>
    </source>
</evidence>
<dbReference type="InterPro" id="IPR027079">
    <property type="entry name" value="Tfb1/GTF2H1"/>
</dbReference>
<name>A0AA38CMH3_TAXCH</name>
<evidence type="ECO:0000259" key="2">
    <source>
        <dbReference type="PROSITE" id="PS50858"/>
    </source>
</evidence>
<sequence length="559" mass="63085">TENKFTFTPNDPRLSSALKLDVNFRTIKGHKFSKEGSKQALLNLTQDPALKGGGFIFEFDNFQDRNVCRDFVANILAKYQPPLTDGQSTQAPSQKSEPVSTAIHGGQLSKAEMERRMKLLSEDSGLQKLHKELVFGGVITETEFWATRKSLLEEEASKTAKQRTGLKSAMLADVRPMTDGRTNRVTFNLTPEIIHQIFAEKPAVHRAFLMNVPRKMSEIDFWNKYCKAEYIHRTKSAAAAKAEADEDEELAVFLKDDDILANEAHRKIKKVDPTVDMASDYADDYTHLPGHGIVRDASREGTEMDSKQPKRTLLRDLNRHAAVVLEGKALDSELGDTRTVADALARAKQAEIAAEALDEGTEQRRVDKLNEMTEIADLQGPRGLPFAPLYIKDPRQYFDSQQANAVRALGEAGSSVNLNREQFDPEHAYTSMGQQILEVKKHGLKDSVISPDVALKVFNNLTQYISSTKYHLGKNPEKDVLDKLPRKTKDDLLEQWTTIQELLRHFWASYPLTTTFLTNKASRLKDAMTHIYQKLQSSKESVESEFRHQVSLLIQPMLQ</sequence>
<reference evidence="3 4" key="1">
    <citation type="journal article" date="2021" name="Nat. Plants">
        <title>The Taxus genome provides insights into paclitaxel biosynthesis.</title>
        <authorList>
            <person name="Xiong X."/>
            <person name="Gou J."/>
            <person name="Liao Q."/>
            <person name="Li Y."/>
            <person name="Zhou Q."/>
            <person name="Bi G."/>
            <person name="Li C."/>
            <person name="Du R."/>
            <person name="Wang X."/>
            <person name="Sun T."/>
            <person name="Guo L."/>
            <person name="Liang H."/>
            <person name="Lu P."/>
            <person name="Wu Y."/>
            <person name="Zhang Z."/>
            <person name="Ro D.K."/>
            <person name="Shang Y."/>
            <person name="Huang S."/>
            <person name="Yan J."/>
        </authorList>
    </citation>
    <scope>NUCLEOTIDE SEQUENCE [LARGE SCALE GENOMIC DNA]</scope>
    <source>
        <strain evidence="3">Ta-2019</strain>
    </source>
</reference>
<proteinExistence type="predicted"/>
<dbReference type="SUPFAM" id="SSF140383">
    <property type="entry name" value="BSD domain-like"/>
    <property type="match status" value="2"/>
</dbReference>
<feature type="domain" description="BSD" evidence="2">
    <location>
        <begin position="107"/>
        <end position="156"/>
    </location>
</feature>
<keyword evidence="4" id="KW-1185">Reference proteome</keyword>
<evidence type="ECO:0000313" key="4">
    <source>
        <dbReference type="Proteomes" id="UP000824469"/>
    </source>
</evidence>
<dbReference type="Pfam" id="PF03909">
    <property type="entry name" value="BSD"/>
    <property type="match status" value="1"/>
</dbReference>
<dbReference type="Proteomes" id="UP000824469">
    <property type="component" value="Unassembled WGS sequence"/>
</dbReference>
<feature type="non-terminal residue" evidence="3">
    <location>
        <position position="1"/>
    </location>
</feature>